<accession>A0A450ST64</accession>
<reference evidence="1" key="1">
    <citation type="submission" date="2019-02" db="EMBL/GenBank/DDBJ databases">
        <authorList>
            <person name="Gruber-Vodicka R. H."/>
            <person name="Seah K. B. B."/>
        </authorList>
    </citation>
    <scope>NUCLEOTIDE SEQUENCE</scope>
    <source>
        <strain evidence="1">BECK_DK47</strain>
    </source>
</reference>
<protein>
    <submittedName>
        <fullName evidence="1">Uncharacterized protein</fullName>
    </submittedName>
</protein>
<evidence type="ECO:0000313" key="1">
    <source>
        <dbReference type="EMBL" id="VFJ57234.1"/>
    </source>
</evidence>
<gene>
    <name evidence="1" type="ORF">BECKDK2373B_GA0170837_106424</name>
</gene>
<dbReference type="EMBL" id="CAADEX010000064">
    <property type="protein sequence ID" value="VFJ57234.1"/>
    <property type="molecule type" value="Genomic_DNA"/>
</dbReference>
<sequence>MAGAWLIWAFPQQNHPKSDRLLGVPTILSDIPVHKELIHSGYCQPISHRGLEPALYDHYENGTRGKIAYGKWHSIETADIRQSILDVYRHYPDFLAKATEGSRWIAGKWKNGDSLRRVEAIMNGIGCGPENGKT</sequence>
<name>A0A450ST64_9GAMM</name>
<dbReference type="AlphaFoldDB" id="A0A450ST64"/>
<organism evidence="1">
    <name type="scientific">Candidatus Kentrum sp. DK</name>
    <dbReference type="NCBI Taxonomy" id="2126562"/>
    <lineage>
        <taxon>Bacteria</taxon>
        <taxon>Pseudomonadati</taxon>
        <taxon>Pseudomonadota</taxon>
        <taxon>Gammaproteobacteria</taxon>
        <taxon>Candidatus Kentrum</taxon>
    </lineage>
</organism>
<proteinExistence type="predicted"/>